<dbReference type="GO" id="GO:0046983">
    <property type="term" value="F:protein dimerization activity"/>
    <property type="evidence" value="ECO:0007669"/>
    <property type="project" value="InterPro"/>
</dbReference>
<dbReference type="AlphaFoldDB" id="A0A6N8FMT1"/>
<proteinExistence type="predicted"/>
<organism evidence="1 2">
    <name type="scientific">Ornithinibacillus caprae</name>
    <dbReference type="NCBI Taxonomy" id="2678566"/>
    <lineage>
        <taxon>Bacteria</taxon>
        <taxon>Bacillati</taxon>
        <taxon>Bacillota</taxon>
        <taxon>Bacilli</taxon>
        <taxon>Bacillales</taxon>
        <taxon>Bacillaceae</taxon>
        <taxon>Ornithinibacillus</taxon>
    </lineage>
</organism>
<protein>
    <submittedName>
        <fullName evidence="1">Spo0E family sporulation regulatory protein-aspartic acid phosphatase</fullName>
    </submittedName>
</protein>
<sequence>MENILLKKIEKCRREMIALSFSHGLTSEAVVQTSKRLDALLNEYQRKKVG</sequence>
<dbReference type="SUPFAM" id="SSF140500">
    <property type="entry name" value="BAS1536-like"/>
    <property type="match status" value="1"/>
</dbReference>
<dbReference type="InterPro" id="IPR018540">
    <property type="entry name" value="Spo0E-like"/>
</dbReference>
<dbReference type="GO" id="GO:0043937">
    <property type="term" value="P:regulation of sporulation"/>
    <property type="evidence" value="ECO:0007669"/>
    <property type="project" value="InterPro"/>
</dbReference>
<keyword evidence="2" id="KW-1185">Reference proteome</keyword>
<dbReference type="RefSeq" id="WP_343042310.1">
    <property type="nucleotide sequence ID" value="NZ_WOCA01000010.1"/>
</dbReference>
<dbReference type="InterPro" id="IPR036638">
    <property type="entry name" value="HLH_DNA-bd_sf"/>
</dbReference>
<dbReference type="Gene3D" id="4.10.280.10">
    <property type="entry name" value="Helix-loop-helix DNA-binding domain"/>
    <property type="match status" value="1"/>
</dbReference>
<gene>
    <name evidence="1" type="ORF">GMD78_13190</name>
</gene>
<reference evidence="1 2" key="1">
    <citation type="submission" date="2019-11" db="EMBL/GenBank/DDBJ databases">
        <authorList>
            <person name="Li X."/>
        </authorList>
    </citation>
    <scope>NUCLEOTIDE SEQUENCE [LARGE SCALE GENOMIC DNA]</scope>
    <source>
        <strain evidence="1 2">L9</strain>
    </source>
</reference>
<dbReference type="EMBL" id="WOCA01000010">
    <property type="protein sequence ID" value="MUK89327.1"/>
    <property type="molecule type" value="Genomic_DNA"/>
</dbReference>
<accession>A0A6N8FMT1</accession>
<name>A0A6N8FMT1_9BACI</name>
<comment type="caution">
    <text evidence="1">The sequence shown here is derived from an EMBL/GenBank/DDBJ whole genome shotgun (WGS) entry which is preliminary data.</text>
</comment>
<evidence type="ECO:0000313" key="2">
    <source>
        <dbReference type="Proteomes" id="UP000469125"/>
    </source>
</evidence>
<dbReference type="Proteomes" id="UP000469125">
    <property type="component" value="Unassembled WGS sequence"/>
</dbReference>
<dbReference type="Pfam" id="PF09388">
    <property type="entry name" value="SpoOE-like"/>
    <property type="match status" value="1"/>
</dbReference>
<evidence type="ECO:0000313" key="1">
    <source>
        <dbReference type="EMBL" id="MUK89327.1"/>
    </source>
</evidence>
<dbReference type="InterPro" id="IPR037208">
    <property type="entry name" value="Spo0E-like_sf"/>
</dbReference>